<evidence type="ECO:0008006" key="4">
    <source>
        <dbReference type="Google" id="ProtNLM"/>
    </source>
</evidence>
<protein>
    <recommendedName>
        <fullName evidence="4">DUF5367 domain-containing protein</fullName>
    </recommendedName>
</protein>
<sequence length="133" mass="14677">MQSINLKKASLSALIIWGIGVSAFVGSYNFTILNNANEQANLFLIIALIPAIIIGVYFYNKKGTQTNGLPLAVYMFLVTILLDSVITVPLFIIPAGGDHLSFFLDPGFWILGIEYIILVIVANWIFSRKLKVV</sequence>
<dbReference type="RefSeq" id="WP_069833816.1">
    <property type="nucleotide sequence ID" value="NZ_MDGQ01000003.1"/>
</dbReference>
<organism evidence="2 3">
    <name type="scientific">Roseivirga misakiensis</name>
    <dbReference type="NCBI Taxonomy" id="1563681"/>
    <lineage>
        <taxon>Bacteria</taxon>
        <taxon>Pseudomonadati</taxon>
        <taxon>Bacteroidota</taxon>
        <taxon>Cytophagia</taxon>
        <taxon>Cytophagales</taxon>
        <taxon>Roseivirgaceae</taxon>
        <taxon>Roseivirga</taxon>
    </lineage>
</organism>
<reference evidence="2 3" key="1">
    <citation type="submission" date="2016-08" db="EMBL/GenBank/DDBJ databases">
        <title>Draft genome of Fabibacter sp. strain SK-8.</title>
        <authorList>
            <person name="Wong S.-K."/>
            <person name="Hamasaki K."/>
            <person name="Yoshizawa S."/>
        </authorList>
    </citation>
    <scope>NUCLEOTIDE SEQUENCE [LARGE SCALE GENOMIC DNA]</scope>
    <source>
        <strain evidence="2 3">SK-8</strain>
    </source>
</reference>
<feature type="transmembrane region" description="Helical" evidence="1">
    <location>
        <begin position="42"/>
        <end position="59"/>
    </location>
</feature>
<keyword evidence="1" id="KW-0812">Transmembrane</keyword>
<evidence type="ECO:0000256" key="1">
    <source>
        <dbReference type="SAM" id="Phobius"/>
    </source>
</evidence>
<feature type="transmembrane region" description="Helical" evidence="1">
    <location>
        <begin position="12"/>
        <end position="30"/>
    </location>
</feature>
<dbReference type="EMBL" id="MDGQ01000003">
    <property type="protein sequence ID" value="OEK06504.1"/>
    <property type="molecule type" value="Genomic_DNA"/>
</dbReference>
<feature type="transmembrane region" description="Helical" evidence="1">
    <location>
        <begin position="107"/>
        <end position="126"/>
    </location>
</feature>
<evidence type="ECO:0000313" key="2">
    <source>
        <dbReference type="EMBL" id="OEK06504.1"/>
    </source>
</evidence>
<dbReference type="Proteomes" id="UP000095552">
    <property type="component" value="Unassembled WGS sequence"/>
</dbReference>
<gene>
    <name evidence="2" type="ORF">BFP71_02180</name>
</gene>
<comment type="caution">
    <text evidence="2">The sequence shown here is derived from an EMBL/GenBank/DDBJ whole genome shotgun (WGS) entry which is preliminary data.</text>
</comment>
<evidence type="ECO:0000313" key="3">
    <source>
        <dbReference type="Proteomes" id="UP000095552"/>
    </source>
</evidence>
<name>A0A1E5T551_9BACT</name>
<keyword evidence="1" id="KW-1133">Transmembrane helix</keyword>
<dbReference type="AlphaFoldDB" id="A0A1E5T551"/>
<keyword evidence="3" id="KW-1185">Reference proteome</keyword>
<feature type="transmembrane region" description="Helical" evidence="1">
    <location>
        <begin position="71"/>
        <end position="95"/>
    </location>
</feature>
<accession>A0A1E5T551</accession>
<dbReference type="STRING" id="1563681.BFP71_02180"/>
<keyword evidence="1" id="KW-0472">Membrane</keyword>
<proteinExistence type="predicted"/>